<dbReference type="AlphaFoldDB" id="A0A1Y0I267"/>
<reference evidence="2 3" key="1">
    <citation type="submission" date="2017-05" db="EMBL/GenBank/DDBJ databases">
        <title>Genomic insights into alkan degradation activity of Oleiphilus messinensis.</title>
        <authorList>
            <person name="Kozyavkin S.A."/>
            <person name="Slesarev A.I."/>
            <person name="Golyshin P.N."/>
            <person name="Korzhenkov A."/>
            <person name="Golyshina O.N."/>
            <person name="Toshchakov S.V."/>
        </authorList>
    </citation>
    <scope>NUCLEOTIDE SEQUENCE [LARGE SCALE GENOMIC DNA]</scope>
    <source>
        <strain evidence="2 3">ME102</strain>
    </source>
</reference>
<dbReference type="EMBL" id="CP021425">
    <property type="protein sequence ID" value="ARU54588.1"/>
    <property type="molecule type" value="Genomic_DNA"/>
</dbReference>
<sequence length="239" mass="26376">MITQLSKAYTLLDRDPELRCGVLWAEGRYFTSGLDLANIIKAIPSEVIKPMIPRRHIDPWGTNGRVCRKPIVSAVEGPCYTLGIELILCGQITVASENAIFTQAEISRGIFPFGGGTVRWPLAAGTQNAYLHLLTADEFDAGEALTEAIAIAIAEQIAQQAPLGVQATLKSVRLCNPAVHRPHSPSYEEPSPDCCYRKMPDAVWKPSRHAERQSFRGSDGRHTRESGYLLLKRLPLSRE</sequence>
<dbReference type="Pfam" id="PF00378">
    <property type="entry name" value="ECH_1"/>
    <property type="match status" value="1"/>
</dbReference>
<protein>
    <submittedName>
        <fullName evidence="2">Enoyl-CoA hydratase/isomerase family protein</fullName>
    </submittedName>
</protein>
<proteinExistence type="inferred from homology"/>
<dbReference type="PANTHER" id="PTHR43802">
    <property type="entry name" value="ENOYL-COA HYDRATASE"/>
    <property type="match status" value="1"/>
</dbReference>
<name>A0A1Y0I267_9GAMM</name>
<dbReference type="PANTHER" id="PTHR43802:SF1">
    <property type="entry name" value="IP11341P-RELATED"/>
    <property type="match status" value="1"/>
</dbReference>
<dbReference type="InterPro" id="IPR029045">
    <property type="entry name" value="ClpP/crotonase-like_dom_sf"/>
</dbReference>
<dbReference type="CDD" id="cd06558">
    <property type="entry name" value="crotonase-like"/>
    <property type="match status" value="1"/>
</dbReference>
<comment type="similarity">
    <text evidence="1">Belongs to the enoyl-CoA hydratase/isomerase family.</text>
</comment>
<accession>A0A1Y0I267</accession>
<dbReference type="Proteomes" id="UP000196027">
    <property type="component" value="Chromosome"/>
</dbReference>
<keyword evidence="3" id="KW-1185">Reference proteome</keyword>
<evidence type="ECO:0000313" key="3">
    <source>
        <dbReference type="Proteomes" id="UP000196027"/>
    </source>
</evidence>
<dbReference type="GO" id="GO:0016853">
    <property type="term" value="F:isomerase activity"/>
    <property type="evidence" value="ECO:0007669"/>
    <property type="project" value="UniProtKB-KW"/>
</dbReference>
<evidence type="ECO:0000256" key="1">
    <source>
        <dbReference type="ARBA" id="ARBA00005254"/>
    </source>
</evidence>
<gene>
    <name evidence="2" type="ORF">OLMES_0485</name>
</gene>
<dbReference type="KEGG" id="ome:OLMES_0485"/>
<dbReference type="InterPro" id="IPR001753">
    <property type="entry name" value="Enoyl-CoA_hydra/iso"/>
</dbReference>
<dbReference type="Gene3D" id="3.90.226.10">
    <property type="entry name" value="2-enoyl-CoA Hydratase, Chain A, domain 1"/>
    <property type="match status" value="1"/>
</dbReference>
<organism evidence="2 3">
    <name type="scientific">Oleiphilus messinensis</name>
    <dbReference type="NCBI Taxonomy" id="141451"/>
    <lineage>
        <taxon>Bacteria</taxon>
        <taxon>Pseudomonadati</taxon>
        <taxon>Pseudomonadota</taxon>
        <taxon>Gammaproteobacteria</taxon>
        <taxon>Oceanospirillales</taxon>
        <taxon>Oleiphilaceae</taxon>
        <taxon>Oleiphilus</taxon>
    </lineage>
</organism>
<evidence type="ECO:0000313" key="2">
    <source>
        <dbReference type="EMBL" id="ARU54588.1"/>
    </source>
</evidence>
<dbReference type="SUPFAM" id="SSF52096">
    <property type="entry name" value="ClpP/crotonase"/>
    <property type="match status" value="1"/>
</dbReference>
<keyword evidence="2" id="KW-0413">Isomerase</keyword>